<keyword evidence="9" id="KW-0131">Cell cycle</keyword>
<dbReference type="PROSITE" id="PS51706">
    <property type="entry name" value="G_ENGB"/>
    <property type="match status" value="1"/>
</dbReference>
<evidence type="ECO:0000256" key="7">
    <source>
        <dbReference type="ARBA" id="ARBA00023134"/>
    </source>
</evidence>
<evidence type="ECO:0000256" key="1">
    <source>
        <dbReference type="ARBA" id="ARBA00001946"/>
    </source>
</evidence>
<keyword evidence="7" id="KW-0342">GTP-binding</keyword>
<gene>
    <name evidence="11" type="ORF">MACK_003002</name>
</gene>
<keyword evidence="8" id="KW-0717">Septation</keyword>
<reference evidence="11" key="1">
    <citation type="submission" date="2022-07" db="EMBL/GenBank/DDBJ databases">
        <title>Evaluation of T. orientalis genome assembly methods using nanopore sequencing and analysis of variation between genomes.</title>
        <authorList>
            <person name="Yam J."/>
            <person name="Micallef M.L."/>
            <person name="Liu M."/>
            <person name="Djordjevic S.P."/>
            <person name="Bogema D.R."/>
            <person name="Jenkins C."/>
        </authorList>
    </citation>
    <scope>NUCLEOTIDE SEQUENCE</scope>
    <source>
        <strain evidence="11">Goon Nure</strain>
    </source>
</reference>
<evidence type="ECO:0000313" key="12">
    <source>
        <dbReference type="Proteomes" id="UP000244811"/>
    </source>
</evidence>
<dbReference type="AlphaFoldDB" id="A0A976MDZ4"/>
<evidence type="ECO:0000256" key="2">
    <source>
        <dbReference type="ARBA" id="ARBA00009638"/>
    </source>
</evidence>
<keyword evidence="5" id="KW-0547">Nucleotide-binding</keyword>
<comment type="similarity">
    <text evidence="2">Belongs to the TRAFAC class TrmE-Era-EngA-EngB-Septin-like GTPase superfamily. EngB GTPase family.</text>
</comment>
<evidence type="ECO:0000256" key="5">
    <source>
        <dbReference type="ARBA" id="ARBA00022741"/>
    </source>
</evidence>
<dbReference type="SUPFAM" id="SSF52540">
    <property type="entry name" value="P-loop containing nucleoside triphosphate hydrolases"/>
    <property type="match status" value="1"/>
</dbReference>
<keyword evidence="4" id="KW-0479">Metal-binding</keyword>
<dbReference type="Proteomes" id="UP000244811">
    <property type="component" value="Chromosome 4"/>
</dbReference>
<dbReference type="GO" id="GO:0046872">
    <property type="term" value="F:metal ion binding"/>
    <property type="evidence" value="ECO:0007669"/>
    <property type="project" value="UniProtKB-KW"/>
</dbReference>
<dbReference type="InterPro" id="IPR006073">
    <property type="entry name" value="GTP-bd"/>
</dbReference>
<evidence type="ECO:0000256" key="4">
    <source>
        <dbReference type="ARBA" id="ARBA00022723"/>
    </source>
</evidence>
<protein>
    <submittedName>
        <fullName evidence="11">GTP-binding protein/GTPase</fullName>
    </submittedName>
</protein>
<name>A0A976MDZ4_THEOR</name>
<dbReference type="GO" id="GO:0005525">
    <property type="term" value="F:GTP binding"/>
    <property type="evidence" value="ECO:0007669"/>
    <property type="project" value="UniProtKB-KW"/>
</dbReference>
<evidence type="ECO:0000313" key="11">
    <source>
        <dbReference type="EMBL" id="UKK02904.2"/>
    </source>
</evidence>
<sequence>MEMCLNAKALYSGVGAKVARQVKKQFRLENDSQVKSLRKALKRFKRSEERRVIRAKMNALKSQHRANRESGEDIRKSKTKAVNPFTNLAQAKGSGSRSGTMNKDGPKPIRLGLSFDLASEVYSGAALMKDFDPHHRKISTLNFVGSYLHTTMLPSLGLPEICLVGRSNVGKSSFINSLMSHVKTKSGKPDMAFVSKTPGYTKSINLFEAVDNRGRGVLGLVDLPGYGYTKVKNKETRKTMQSVLKAYLKRRLELKLVLFLVDGSVEPQTDDYEVLQYFRENNLPHLFILTKMDKVTVPQTPGQILTFRQYFDLKSPLPMPFSKFGGGDLGCVWKAIFDACTDSFDVSKLNLTDKFETAKPDFSTFVGSQANVSLKDIKKMIFKNYDVLPDSVKSLDIDSMSRDQLLDVLKIAADRAFELQNTPLDLVQLKHKLTKR</sequence>
<accession>A0A976MDZ4</accession>
<evidence type="ECO:0000256" key="3">
    <source>
        <dbReference type="ARBA" id="ARBA00022618"/>
    </source>
</evidence>
<keyword evidence="6" id="KW-0460">Magnesium</keyword>
<dbReference type="PANTHER" id="PTHR11649">
    <property type="entry name" value="MSS1/TRME-RELATED GTP-BINDING PROTEIN"/>
    <property type="match status" value="1"/>
</dbReference>
<dbReference type="PANTHER" id="PTHR11649:SF13">
    <property type="entry name" value="ENGB-TYPE G DOMAIN-CONTAINING PROTEIN"/>
    <property type="match status" value="1"/>
</dbReference>
<comment type="cofactor">
    <cofactor evidence="1">
        <name>Mg(2+)</name>
        <dbReference type="ChEBI" id="CHEBI:18420"/>
    </cofactor>
</comment>
<dbReference type="CDD" id="cd01876">
    <property type="entry name" value="YihA_EngB"/>
    <property type="match status" value="1"/>
</dbReference>
<dbReference type="Pfam" id="PF01926">
    <property type="entry name" value="MMR_HSR1"/>
    <property type="match status" value="1"/>
</dbReference>
<organism evidence="11 12">
    <name type="scientific">Theileria orientalis</name>
    <dbReference type="NCBI Taxonomy" id="68886"/>
    <lineage>
        <taxon>Eukaryota</taxon>
        <taxon>Sar</taxon>
        <taxon>Alveolata</taxon>
        <taxon>Apicomplexa</taxon>
        <taxon>Aconoidasida</taxon>
        <taxon>Piroplasmida</taxon>
        <taxon>Theileriidae</taxon>
        <taxon>Theileria</taxon>
    </lineage>
</organism>
<proteinExistence type="inferred from homology"/>
<evidence type="ECO:0000256" key="8">
    <source>
        <dbReference type="ARBA" id="ARBA00023210"/>
    </source>
</evidence>
<dbReference type="Gene3D" id="3.40.50.300">
    <property type="entry name" value="P-loop containing nucleotide triphosphate hydrolases"/>
    <property type="match status" value="1"/>
</dbReference>
<evidence type="ECO:0000256" key="6">
    <source>
        <dbReference type="ARBA" id="ARBA00022842"/>
    </source>
</evidence>
<evidence type="ECO:0000259" key="10">
    <source>
        <dbReference type="PROSITE" id="PS51706"/>
    </source>
</evidence>
<evidence type="ECO:0000256" key="9">
    <source>
        <dbReference type="ARBA" id="ARBA00023306"/>
    </source>
</evidence>
<dbReference type="GO" id="GO:0051301">
    <property type="term" value="P:cell division"/>
    <property type="evidence" value="ECO:0007669"/>
    <property type="project" value="UniProtKB-KW"/>
</dbReference>
<dbReference type="NCBIfam" id="TIGR03598">
    <property type="entry name" value="GTPase_YsxC"/>
    <property type="match status" value="1"/>
</dbReference>
<feature type="domain" description="EngB-type G" evidence="10">
    <location>
        <begin position="157"/>
        <end position="342"/>
    </location>
</feature>
<dbReference type="InterPro" id="IPR030393">
    <property type="entry name" value="G_ENGB_dom"/>
</dbReference>
<dbReference type="EMBL" id="CP056072">
    <property type="protein sequence ID" value="UKK02904.2"/>
    <property type="molecule type" value="Genomic_DNA"/>
</dbReference>
<keyword evidence="3" id="KW-0132">Cell division</keyword>
<dbReference type="InterPro" id="IPR027417">
    <property type="entry name" value="P-loop_NTPase"/>
</dbReference>
<dbReference type="InterPro" id="IPR019987">
    <property type="entry name" value="GTP-bd_ribosome_bio_YsxC"/>
</dbReference>